<evidence type="ECO:0000256" key="7">
    <source>
        <dbReference type="SAM" id="Phobius"/>
    </source>
</evidence>
<accession>A0A918P2I5</accession>
<name>A0A918P2I5_9ACTN</name>
<dbReference type="Gene3D" id="3.50.50.60">
    <property type="entry name" value="FAD/NAD(P)-binding domain"/>
    <property type="match status" value="1"/>
</dbReference>
<sequence>MHYRKREVVRVRRETAYDCDVLVVGGGIVGLSTAFALTRAAPGTRVTVLDPEPGPDRRTGHESGVVHSGIHYRPGSLRARYAVRGAAELVRFCAEQGIAHAVTGQLVVATRREELPRLHALAQRGRRNGVAVRELGPAQITEYEPQVRGLAAIHVAGTGVCDLAGVARRLTRISGAAVRHGAQVAHVDRSPEHGVAVRLRDGAVLRARVLVNCAGPHGGTVARLAGDDPGLRIESFRGVSYSLARPLVGGVVHPVPDPALPFPGVRLARDIDGGVSVGAHVAAAPAPAPAVREGRAVPRTAARGRAQGAAADAGRDVRTAVAPDRPGGRAAERRTDRPAPRRPGRYDAGDTRRPLPEEAFAEAVRRLLPSVTRDELVPGPARLRTRAVLRDGTPFDDFLIKEGPRTVHVLNASSPAVTASLPLGREVGRRVLTALNRV</sequence>
<evidence type="ECO:0000256" key="4">
    <source>
        <dbReference type="ARBA" id="ARBA00023002"/>
    </source>
</evidence>
<evidence type="ECO:0000256" key="3">
    <source>
        <dbReference type="ARBA" id="ARBA00022827"/>
    </source>
</evidence>
<keyword evidence="7" id="KW-0812">Transmembrane</keyword>
<evidence type="ECO:0000256" key="5">
    <source>
        <dbReference type="ARBA" id="ARBA00037941"/>
    </source>
</evidence>
<keyword evidence="2" id="KW-0285">Flavoprotein</keyword>
<dbReference type="Gene3D" id="3.30.9.10">
    <property type="entry name" value="D-Amino Acid Oxidase, subunit A, domain 2"/>
    <property type="match status" value="1"/>
</dbReference>
<protein>
    <submittedName>
        <fullName evidence="9">Hydroxyglutarate oxidase</fullName>
    </submittedName>
</protein>
<dbReference type="PANTHER" id="PTHR43104:SF2">
    <property type="entry name" value="L-2-HYDROXYGLUTARATE DEHYDROGENASE, MITOCHONDRIAL"/>
    <property type="match status" value="1"/>
</dbReference>
<feature type="domain" description="FAD dependent oxidoreductase" evidence="8">
    <location>
        <begin position="20"/>
        <end position="428"/>
    </location>
</feature>
<proteinExistence type="inferred from homology"/>
<evidence type="ECO:0000313" key="10">
    <source>
        <dbReference type="Proteomes" id="UP000619244"/>
    </source>
</evidence>
<dbReference type="Proteomes" id="UP000619244">
    <property type="component" value="Unassembled WGS sequence"/>
</dbReference>
<evidence type="ECO:0000313" key="9">
    <source>
        <dbReference type="EMBL" id="GGY14547.1"/>
    </source>
</evidence>
<dbReference type="InterPro" id="IPR006076">
    <property type="entry name" value="FAD-dep_OxRdtase"/>
</dbReference>
<feature type="region of interest" description="Disordered" evidence="6">
    <location>
        <begin position="283"/>
        <end position="355"/>
    </location>
</feature>
<evidence type="ECO:0000259" key="8">
    <source>
        <dbReference type="Pfam" id="PF01266"/>
    </source>
</evidence>
<dbReference type="PANTHER" id="PTHR43104">
    <property type="entry name" value="L-2-HYDROXYGLUTARATE DEHYDROGENASE, MITOCHONDRIAL"/>
    <property type="match status" value="1"/>
</dbReference>
<dbReference type="GO" id="GO:0047545">
    <property type="term" value="F:(S)-2-hydroxyglutarate dehydrogenase activity"/>
    <property type="evidence" value="ECO:0007669"/>
    <property type="project" value="TreeGrafter"/>
</dbReference>
<keyword evidence="10" id="KW-1185">Reference proteome</keyword>
<evidence type="ECO:0000256" key="2">
    <source>
        <dbReference type="ARBA" id="ARBA00022630"/>
    </source>
</evidence>
<keyword evidence="3" id="KW-0274">FAD</keyword>
<reference evidence="9" key="1">
    <citation type="journal article" date="2014" name="Int. J. Syst. Evol. Microbiol.">
        <title>Complete genome sequence of Corynebacterium casei LMG S-19264T (=DSM 44701T), isolated from a smear-ripened cheese.</title>
        <authorList>
            <consortium name="US DOE Joint Genome Institute (JGI-PGF)"/>
            <person name="Walter F."/>
            <person name="Albersmeier A."/>
            <person name="Kalinowski J."/>
            <person name="Ruckert C."/>
        </authorList>
    </citation>
    <scope>NUCLEOTIDE SEQUENCE</scope>
    <source>
        <strain evidence="9">JCM 4790</strain>
    </source>
</reference>
<keyword evidence="7" id="KW-1133">Transmembrane helix</keyword>
<dbReference type="Pfam" id="PF01266">
    <property type="entry name" value="DAO"/>
    <property type="match status" value="1"/>
</dbReference>
<keyword evidence="4" id="KW-0560">Oxidoreductase</keyword>
<dbReference type="SUPFAM" id="SSF51905">
    <property type="entry name" value="FAD/NAD(P)-binding domain"/>
    <property type="match status" value="1"/>
</dbReference>
<dbReference type="RefSeq" id="WP_229919879.1">
    <property type="nucleotide sequence ID" value="NZ_BMVU01000096.1"/>
</dbReference>
<feature type="transmembrane region" description="Helical" evidence="7">
    <location>
        <begin position="21"/>
        <end position="41"/>
    </location>
</feature>
<comment type="cofactor">
    <cofactor evidence="1">
        <name>FAD</name>
        <dbReference type="ChEBI" id="CHEBI:57692"/>
    </cofactor>
</comment>
<dbReference type="AlphaFoldDB" id="A0A918P2I5"/>
<feature type="compositionally biased region" description="Low complexity" evidence="6">
    <location>
        <begin position="283"/>
        <end position="312"/>
    </location>
</feature>
<comment type="similarity">
    <text evidence="5">Belongs to the L2HGDH family.</text>
</comment>
<organism evidence="9 10">
    <name type="scientific">Streptomyces minutiscleroticus</name>
    <dbReference type="NCBI Taxonomy" id="68238"/>
    <lineage>
        <taxon>Bacteria</taxon>
        <taxon>Bacillati</taxon>
        <taxon>Actinomycetota</taxon>
        <taxon>Actinomycetes</taxon>
        <taxon>Kitasatosporales</taxon>
        <taxon>Streptomycetaceae</taxon>
        <taxon>Streptomyces</taxon>
    </lineage>
</organism>
<keyword evidence="7" id="KW-0472">Membrane</keyword>
<dbReference type="InterPro" id="IPR036188">
    <property type="entry name" value="FAD/NAD-bd_sf"/>
</dbReference>
<evidence type="ECO:0000256" key="6">
    <source>
        <dbReference type="SAM" id="MobiDB-lite"/>
    </source>
</evidence>
<gene>
    <name evidence="9" type="ORF">GCM10010358_78320</name>
</gene>
<dbReference type="EMBL" id="BMVU01000096">
    <property type="protein sequence ID" value="GGY14547.1"/>
    <property type="molecule type" value="Genomic_DNA"/>
</dbReference>
<comment type="caution">
    <text evidence="9">The sequence shown here is derived from an EMBL/GenBank/DDBJ whole genome shotgun (WGS) entry which is preliminary data.</text>
</comment>
<dbReference type="GO" id="GO:0005737">
    <property type="term" value="C:cytoplasm"/>
    <property type="evidence" value="ECO:0007669"/>
    <property type="project" value="TreeGrafter"/>
</dbReference>
<evidence type="ECO:0000256" key="1">
    <source>
        <dbReference type="ARBA" id="ARBA00001974"/>
    </source>
</evidence>
<reference evidence="9" key="2">
    <citation type="submission" date="2020-09" db="EMBL/GenBank/DDBJ databases">
        <authorList>
            <person name="Sun Q."/>
            <person name="Ohkuma M."/>
        </authorList>
    </citation>
    <scope>NUCLEOTIDE SEQUENCE</scope>
    <source>
        <strain evidence="9">JCM 4790</strain>
    </source>
</reference>
<feature type="compositionally biased region" description="Basic and acidic residues" evidence="6">
    <location>
        <begin position="326"/>
        <end position="355"/>
    </location>
</feature>